<dbReference type="InterPro" id="IPR043148">
    <property type="entry name" value="TagF_C"/>
</dbReference>
<comment type="caution">
    <text evidence="1">The sequence shown here is derived from an EMBL/GenBank/DDBJ whole genome shotgun (WGS) entry which is preliminary data.</text>
</comment>
<name>A0A0W1A3E4_9GAMM</name>
<dbReference type="RefSeq" id="WP_058494190.1">
    <property type="nucleotide sequence ID" value="NZ_CBCRUR010000025.1"/>
</dbReference>
<gene>
    <name evidence="1" type="ORF">Lwor_2433</name>
</gene>
<dbReference type="SUPFAM" id="SSF53756">
    <property type="entry name" value="UDP-Glycosyltransferase/glycogen phosphorylase"/>
    <property type="match status" value="1"/>
</dbReference>
<evidence type="ECO:0000313" key="2">
    <source>
        <dbReference type="Proteomes" id="UP000054662"/>
    </source>
</evidence>
<dbReference type="OrthoDB" id="6770241at2"/>
<evidence type="ECO:0000313" key="1">
    <source>
        <dbReference type="EMBL" id="KTD75867.1"/>
    </source>
</evidence>
<dbReference type="Proteomes" id="UP000054662">
    <property type="component" value="Unassembled WGS sequence"/>
</dbReference>
<keyword evidence="2" id="KW-1185">Reference proteome</keyword>
<organism evidence="1 2">
    <name type="scientific">Legionella worsleiensis</name>
    <dbReference type="NCBI Taxonomy" id="45076"/>
    <lineage>
        <taxon>Bacteria</taxon>
        <taxon>Pseudomonadati</taxon>
        <taxon>Pseudomonadota</taxon>
        <taxon>Gammaproteobacteria</taxon>
        <taxon>Legionellales</taxon>
        <taxon>Legionellaceae</taxon>
        <taxon>Legionella</taxon>
    </lineage>
</organism>
<dbReference type="Gene3D" id="3.40.50.12580">
    <property type="match status" value="1"/>
</dbReference>
<dbReference type="AlphaFoldDB" id="A0A0W1A3E4"/>
<dbReference type="PATRIC" id="fig|45076.6.peg.2677"/>
<accession>A0A0W1A3E4</accession>
<dbReference type="STRING" id="45076.Lwor_2433"/>
<reference evidence="1 2" key="1">
    <citation type="submission" date="2015-11" db="EMBL/GenBank/DDBJ databases">
        <title>Genomic analysis of 38 Legionella species identifies large and diverse effector repertoires.</title>
        <authorList>
            <person name="Burstein D."/>
            <person name="Amaro F."/>
            <person name="Zusman T."/>
            <person name="Lifshitz Z."/>
            <person name="Cohen O."/>
            <person name="Gilbert J.A."/>
            <person name="Pupko T."/>
            <person name="Shuman H.A."/>
            <person name="Segal G."/>
        </authorList>
    </citation>
    <scope>NUCLEOTIDE SEQUENCE [LARGE SCALE GENOMIC DNA]</scope>
    <source>
        <strain evidence="1 2">ATCC 49508</strain>
    </source>
</reference>
<proteinExistence type="predicted"/>
<protein>
    <submittedName>
        <fullName evidence="1">Uncharacterized protein</fullName>
    </submittedName>
</protein>
<sequence length="563" mass="65478">MDSKTKILFVSQRLSDFVEMRRAAVSLKKYGYHCIMLFCGVGSQVHDDIVIQEIKKSMDAGEIDDKIIFNEISINSNTIVQKIVRFFNFNRLESEPLRLCDTKLQSLKESNTANQTQQTESKPLLWYKKLRVVRYAHKKYISDFKDSHDKYKEVHFFRRVVHYIKAKIILRIKMRMVSAVTYLNQLFFSSYYVIPLSYKVNYKRFCEILTRYQINLIILPEDVVGKISPVLIKAGHNQHIPSMVLPYTICNQTEAFQALKKRDELSVHSKLINKVLGILFKSWVMKDSDHAVLRLPAEHVLGHLLIRSSPPDPWMMNSGFANIIAIENEQMFEYYRKSGIPASKMKITGACYDDNLASFYLDKENQRAKLYKQLNIVSQKPLFLIGGFPNQLLGNPPGFDFKDNEEAVDFITECIDEFRTDYELLFRPHPNYQELAELFAQKKITITHIDTAQLVALSDVYLAFASSTIRWAISCGVPTINYDMFYYDFSDYKHVNGVLNVCTKEEFKTAVQRISNPQEYLILKNYLNEEKIQWGHLDGQSVHRINGLVKELVQLKKVRRKAS</sequence>
<dbReference type="EMBL" id="LNZC01000031">
    <property type="protein sequence ID" value="KTD75867.1"/>
    <property type="molecule type" value="Genomic_DNA"/>
</dbReference>